<dbReference type="Proteomes" id="UP000242498">
    <property type="component" value="Chromosome I"/>
</dbReference>
<name>A0A285C0E4_9PROT</name>
<organism evidence="1 2">
    <name type="scientific">Nitrosomonas ureae</name>
    <dbReference type="NCBI Taxonomy" id="44577"/>
    <lineage>
        <taxon>Bacteria</taxon>
        <taxon>Pseudomonadati</taxon>
        <taxon>Pseudomonadota</taxon>
        <taxon>Betaproteobacteria</taxon>
        <taxon>Nitrosomonadales</taxon>
        <taxon>Nitrosomonadaceae</taxon>
        <taxon>Nitrosomonas</taxon>
    </lineage>
</organism>
<gene>
    <name evidence="1" type="ORF">SAMN06296273_2081</name>
</gene>
<dbReference type="OrthoDB" id="9182800at2"/>
<proteinExistence type="predicted"/>
<evidence type="ECO:0000313" key="1">
    <source>
        <dbReference type="EMBL" id="SNX60616.1"/>
    </source>
</evidence>
<evidence type="ECO:0000313" key="2">
    <source>
        <dbReference type="Proteomes" id="UP000242498"/>
    </source>
</evidence>
<dbReference type="AlphaFoldDB" id="A0A285C0E4"/>
<dbReference type="EMBL" id="LT907782">
    <property type="protein sequence ID" value="SNX60616.1"/>
    <property type="molecule type" value="Genomic_DNA"/>
</dbReference>
<sequence>MSTSPIRIIIIDTNCFLKLYQSSVRPLMGQDIGGYRLLTLEKLVAEFKNNKNLVSNYPSIASGPKHDELTNSAIKLSGINKKRIKNVLKELAPYAKSFLELYCKKQNTEIIRRLSTPDLELLATTIIVKGIMATDEWPLRLVATDLMEDPEEYKIGLLNSLELLHLIQENGKISPEDRRKTVRSWVLYREKMLRDWRENYKRLFGESADSLDDV</sequence>
<accession>A0A285C0E4</accession>
<evidence type="ECO:0008006" key="3">
    <source>
        <dbReference type="Google" id="ProtNLM"/>
    </source>
</evidence>
<reference evidence="1 2" key="1">
    <citation type="submission" date="2017-08" db="EMBL/GenBank/DDBJ databases">
        <authorList>
            <person name="de Groot N.N."/>
        </authorList>
    </citation>
    <scope>NUCLEOTIDE SEQUENCE [LARGE SCALE GENOMIC DNA]</scope>
    <source>
        <strain evidence="1 2">Nm15</strain>
    </source>
</reference>
<dbReference type="RefSeq" id="WP_145956233.1">
    <property type="nucleotide sequence ID" value="NZ_LT907782.1"/>
</dbReference>
<protein>
    <recommendedName>
        <fullName evidence="3">DUF4935 domain-containing protein</fullName>
    </recommendedName>
</protein>